<organism evidence="2 3">
    <name type="scientific">Aphanizomenon flos-aquae LD13</name>
    <dbReference type="NCBI Taxonomy" id="1710894"/>
    <lineage>
        <taxon>Bacteria</taxon>
        <taxon>Bacillati</taxon>
        <taxon>Cyanobacteriota</taxon>
        <taxon>Cyanophyceae</taxon>
        <taxon>Nostocales</taxon>
        <taxon>Aphanizomenonaceae</taxon>
        <taxon>Aphanizomenon</taxon>
    </lineage>
</organism>
<keyword evidence="1" id="KW-0812">Transmembrane</keyword>
<reference evidence="2 3" key="1">
    <citation type="submission" date="2015-09" db="EMBL/GenBank/DDBJ databases">
        <title>Whole genome shotgun sequence assembly of Aphanizomenon flos-aquae UKL13.</title>
        <authorList>
            <person name="Driscoll C."/>
        </authorList>
    </citation>
    <scope>NUCLEOTIDE SEQUENCE [LARGE SCALE GENOMIC DNA]</scope>
    <source>
        <strain evidence="2">MDT13</strain>
    </source>
</reference>
<keyword evidence="1" id="KW-1133">Transmembrane helix</keyword>
<keyword evidence="1" id="KW-0472">Membrane</keyword>
<evidence type="ECO:0000313" key="3">
    <source>
        <dbReference type="Proteomes" id="UP000092382"/>
    </source>
</evidence>
<feature type="transmembrane region" description="Helical" evidence="1">
    <location>
        <begin position="16"/>
        <end position="36"/>
    </location>
</feature>
<evidence type="ECO:0000313" key="2">
    <source>
        <dbReference type="EMBL" id="OBQ27446.1"/>
    </source>
</evidence>
<evidence type="ECO:0000256" key="1">
    <source>
        <dbReference type="SAM" id="Phobius"/>
    </source>
</evidence>
<proteinExistence type="predicted"/>
<dbReference type="PATRIC" id="fig|1710894.3.peg.2280"/>
<dbReference type="AlphaFoldDB" id="A0A1B7W2B7"/>
<accession>A0A1B7W2B7</accession>
<sequence>MTTYIFFDQALKMLTIAFLASPIMLIAASSIGLAVIETIEKTGDS</sequence>
<dbReference type="EMBL" id="LJOY01000001">
    <property type="protein sequence ID" value="OBQ27446.1"/>
    <property type="molecule type" value="Genomic_DNA"/>
</dbReference>
<gene>
    <name evidence="2" type="ORF">AN481_00545</name>
</gene>
<name>A0A1B7W2B7_APHFL</name>
<dbReference type="Proteomes" id="UP000092382">
    <property type="component" value="Unassembled WGS sequence"/>
</dbReference>
<comment type="caution">
    <text evidence="2">The sequence shown here is derived from an EMBL/GenBank/DDBJ whole genome shotgun (WGS) entry which is preliminary data.</text>
</comment>
<protein>
    <submittedName>
        <fullName evidence="2">Recombinase RecR</fullName>
    </submittedName>
</protein>